<dbReference type="GeneID" id="5326363"/>
<evidence type="ECO:0000313" key="3">
    <source>
        <dbReference type="Proteomes" id="UP000001106"/>
    </source>
</evidence>
<keyword evidence="3" id="KW-1185">Reference proteome</keyword>
<dbReference type="InterPro" id="IPR053194">
    <property type="entry name" value="tRNA_methyltr_O"/>
</dbReference>
<dbReference type="PANTHER" id="PTHR39418:SF1">
    <property type="entry name" value="DEHYDROGENASE"/>
    <property type="match status" value="1"/>
</dbReference>
<evidence type="ECO:0000259" key="1">
    <source>
        <dbReference type="Pfam" id="PF02663"/>
    </source>
</evidence>
<dbReference type="SUPFAM" id="SSF143555">
    <property type="entry name" value="FwdE-like"/>
    <property type="match status" value="1"/>
</dbReference>
<dbReference type="PANTHER" id="PTHR39418">
    <property type="entry name" value="DEHYDROGENASE-RELATED"/>
    <property type="match status" value="1"/>
</dbReference>
<dbReference type="eggNOG" id="arCOG00763">
    <property type="taxonomic scope" value="Archaea"/>
</dbReference>
<gene>
    <name evidence="2" type="ordered locus">Maeo_0082</name>
</gene>
<dbReference type="STRING" id="419665.Maeo_0082"/>
<dbReference type="RefSeq" id="WP_011972806.1">
    <property type="nucleotide sequence ID" value="NC_009635.1"/>
</dbReference>
<dbReference type="Gene3D" id="3.30.1330.130">
    <property type="match status" value="1"/>
</dbReference>
<sequence>MDYEAIYSKLQNPELKKQVEKVVDFHTYLSSGALIGVYMFNIAKKLLDFDTDNGDIIYATSETYACLPDAFQALGKCTIGNGKLKVNNTGKMAITVNMKQKEEGENTKGVRIILDPTKTINYPRLHAWYMNLERIPHEEIIPILIDAGDSVYSYEFVDIDVPTKSKKKVILCEICKEPFVKKSKDNICVNCANG</sequence>
<proteinExistence type="predicted"/>
<accession>A6UT52</accession>
<dbReference type="Pfam" id="PF02663">
    <property type="entry name" value="FmdE"/>
    <property type="match status" value="1"/>
</dbReference>
<reference evidence="2" key="1">
    <citation type="submission" date="2007-06" db="EMBL/GenBank/DDBJ databases">
        <title>Complete sequence of Methanococcus aeolicus Nankai-3.</title>
        <authorList>
            <consortium name="US DOE Joint Genome Institute"/>
            <person name="Copeland A."/>
            <person name="Lucas S."/>
            <person name="Lapidus A."/>
            <person name="Barry K."/>
            <person name="Glavina del Rio T."/>
            <person name="Dalin E."/>
            <person name="Tice H."/>
            <person name="Pitluck S."/>
            <person name="Chain P."/>
            <person name="Malfatti S."/>
            <person name="Shin M."/>
            <person name="Vergez L."/>
            <person name="Schmutz J."/>
            <person name="Larimer F."/>
            <person name="Land M."/>
            <person name="Hauser L."/>
            <person name="Kyrpides N."/>
            <person name="Lykidis A."/>
            <person name="Sieprawska-Lupa M."/>
            <person name="Whitman W.B."/>
            <person name="Richardson P."/>
        </authorList>
    </citation>
    <scope>NUCLEOTIDE SEQUENCE [LARGE SCALE GENOMIC DNA]</scope>
    <source>
        <strain evidence="2">Nankai-3</strain>
    </source>
</reference>
<organism evidence="2 3">
    <name type="scientific">Methanococcus aeolicus (strain ATCC BAA-1280 / DSM 17508 / OCM 812 / Nankai-3)</name>
    <dbReference type="NCBI Taxonomy" id="419665"/>
    <lineage>
        <taxon>Archaea</taxon>
        <taxon>Methanobacteriati</taxon>
        <taxon>Methanobacteriota</taxon>
        <taxon>Methanomada group</taxon>
        <taxon>Methanococci</taxon>
        <taxon>Methanococcales</taxon>
        <taxon>Methanococcaceae</taxon>
        <taxon>Methanococcus</taxon>
    </lineage>
</organism>
<dbReference type="AlphaFoldDB" id="A6UT52"/>
<dbReference type="OrthoDB" id="147457at2157"/>
<dbReference type="HOGENOM" id="CLU_112307_0_0_2"/>
<name>A6UT52_META3</name>
<feature type="domain" description="Formylmethanofuran dehydrogenase subunit E" evidence="1">
    <location>
        <begin position="25"/>
        <end position="155"/>
    </location>
</feature>
<protein>
    <submittedName>
        <fullName evidence="2">Formylmethanofuran dehydrogenase subunit E region</fullName>
    </submittedName>
</protein>
<dbReference type="KEGG" id="mae:Maeo_0082"/>
<dbReference type="Proteomes" id="UP000001106">
    <property type="component" value="Chromosome"/>
</dbReference>
<evidence type="ECO:0000313" key="2">
    <source>
        <dbReference type="EMBL" id="ABR55674.1"/>
    </source>
</evidence>
<dbReference type="EMBL" id="CP000743">
    <property type="protein sequence ID" value="ABR55674.1"/>
    <property type="molecule type" value="Genomic_DNA"/>
</dbReference>
<dbReference type="InterPro" id="IPR003814">
    <property type="entry name" value="FmdEsu_dom"/>
</dbReference>